<reference evidence="3" key="1">
    <citation type="journal article" date="2019" name="Int. J. Syst. Evol. Microbiol.">
        <title>The Global Catalogue of Microorganisms (GCM) 10K type strain sequencing project: providing services to taxonomists for standard genome sequencing and annotation.</title>
        <authorList>
            <consortium name="The Broad Institute Genomics Platform"/>
            <consortium name="The Broad Institute Genome Sequencing Center for Infectious Disease"/>
            <person name="Wu L."/>
            <person name="Ma J."/>
        </authorList>
    </citation>
    <scope>NUCLEOTIDE SEQUENCE [LARGE SCALE GENOMIC DNA]</scope>
    <source>
        <strain evidence="3">CGMCC 1.13574</strain>
    </source>
</reference>
<evidence type="ECO:0000313" key="2">
    <source>
        <dbReference type="EMBL" id="MFD2168572.1"/>
    </source>
</evidence>
<comment type="caution">
    <text evidence="2">The sequence shown here is derived from an EMBL/GenBank/DDBJ whole genome shotgun (WGS) entry which is preliminary data.</text>
</comment>
<organism evidence="2 3">
    <name type="scientific">Tumebacillus lipolyticus</name>
    <dbReference type="NCBI Taxonomy" id="1280370"/>
    <lineage>
        <taxon>Bacteria</taxon>
        <taxon>Bacillati</taxon>
        <taxon>Bacillota</taxon>
        <taxon>Bacilli</taxon>
        <taxon>Bacillales</taxon>
        <taxon>Alicyclobacillaceae</taxon>
        <taxon>Tumebacillus</taxon>
    </lineage>
</organism>
<evidence type="ECO:0000313" key="3">
    <source>
        <dbReference type="Proteomes" id="UP001597343"/>
    </source>
</evidence>
<proteinExistence type="predicted"/>
<dbReference type="RefSeq" id="WP_386043409.1">
    <property type="nucleotide sequence ID" value="NZ_JBHUIO010000002.1"/>
</dbReference>
<gene>
    <name evidence="2" type="ORF">ACFSOY_00885</name>
</gene>
<name>A0ABW4ZRL2_9BACL</name>
<accession>A0ABW4ZRL2</accession>
<sequence>MKLENKQNDWSRQKLPGSATAQRKKLSHSSTLTAAQKVMQLQQSVGNRSVLKLMAGQMQRSRARTSSAAPIQCAKPGDAPPTIESQLEKRLNQMSKEAGIGEPLIVQYMTGLIDNEMVMSTLIDPQQNYPIDVIVKNAIKEQLKEDNSDYDCNTFKAMVANMALPDAARLNLIDQLVPEIDSIIDPFWHRAQRAIYTDPNFNSNPELLNMVQQTTPGGDQLNKAATDYLTNNPRPALMELPAEQRAEMIVALKEMPIVKSMLDGTLSQGGDAQGVHLLNGFDQLPGASITFELINRVQQALSRLASMVDRDKLPPTGRVPNIQVNPDEVVDLPQTFMEKLRGIRRQQITPFRANANRDDNRVRLSALDDIATIVHEFGHQIEFFLPVEEWLDIQELLRMRHQGNQLISIYPHNPKLQDEAAFNAQMPATGLYSAKVYDDGSTEVMSRTLEFFAEPETALRMIERDPLQAAIILRMIKPNEFRQTVPDPLRALLPRGDV</sequence>
<dbReference type="EMBL" id="JBHUIO010000002">
    <property type="protein sequence ID" value="MFD2168572.1"/>
    <property type="molecule type" value="Genomic_DNA"/>
</dbReference>
<protein>
    <submittedName>
        <fullName evidence="2">Uncharacterized protein</fullName>
    </submittedName>
</protein>
<feature type="compositionally biased region" description="Basic and acidic residues" evidence="1">
    <location>
        <begin position="1"/>
        <end position="12"/>
    </location>
</feature>
<evidence type="ECO:0000256" key="1">
    <source>
        <dbReference type="SAM" id="MobiDB-lite"/>
    </source>
</evidence>
<keyword evidence="3" id="KW-1185">Reference proteome</keyword>
<dbReference type="Proteomes" id="UP001597343">
    <property type="component" value="Unassembled WGS sequence"/>
</dbReference>
<feature type="region of interest" description="Disordered" evidence="1">
    <location>
        <begin position="1"/>
        <end position="31"/>
    </location>
</feature>